<feature type="compositionally biased region" description="Polar residues" evidence="10">
    <location>
        <begin position="186"/>
        <end position="207"/>
    </location>
</feature>
<comment type="similarity">
    <text evidence="5">Belongs to the PINX1 family.</text>
</comment>
<keyword evidence="4" id="KW-0539">Nucleus</keyword>
<reference evidence="12 13" key="1">
    <citation type="submission" date="2018-02" db="EMBL/GenBank/DDBJ databases">
        <title>The genomes of Aspergillus section Nigri reveals drivers in fungal speciation.</title>
        <authorList>
            <consortium name="DOE Joint Genome Institute"/>
            <person name="Vesth T.C."/>
            <person name="Nybo J."/>
            <person name="Theobald S."/>
            <person name="Brandl J."/>
            <person name="Frisvad J.C."/>
            <person name="Nielsen K.F."/>
            <person name="Lyhne E.K."/>
            <person name="Kogle M.E."/>
            <person name="Kuo A."/>
            <person name="Riley R."/>
            <person name="Clum A."/>
            <person name="Nolan M."/>
            <person name="Lipzen A."/>
            <person name="Salamov A."/>
            <person name="Henrissat B."/>
            <person name="Wiebenga A."/>
            <person name="De vries R.P."/>
            <person name="Grigoriev I.V."/>
            <person name="Mortensen U.H."/>
            <person name="Andersen M.R."/>
            <person name="Baker S.E."/>
        </authorList>
    </citation>
    <scope>NUCLEOTIDE SEQUENCE [LARGE SCALE GENOMIC DNA]</scope>
    <source>
        <strain evidence="12 13">CBS 313.89</strain>
    </source>
</reference>
<evidence type="ECO:0000256" key="8">
    <source>
        <dbReference type="ARBA" id="ARBA00041961"/>
    </source>
</evidence>
<evidence type="ECO:0000256" key="6">
    <source>
        <dbReference type="ARBA" id="ARBA00040137"/>
    </source>
</evidence>
<evidence type="ECO:0000259" key="11">
    <source>
        <dbReference type="PROSITE" id="PS50174"/>
    </source>
</evidence>
<accession>A0A8G1VY39</accession>
<dbReference type="Pfam" id="PF01585">
    <property type="entry name" value="G-patch"/>
    <property type="match status" value="1"/>
</dbReference>
<dbReference type="InterPro" id="IPR000467">
    <property type="entry name" value="G_patch_dom"/>
</dbReference>
<gene>
    <name evidence="12" type="ORF">BO72DRAFT_381035</name>
</gene>
<feature type="compositionally biased region" description="Basic residues" evidence="10">
    <location>
        <begin position="208"/>
        <end position="218"/>
    </location>
</feature>
<keyword evidence="2" id="KW-0690">Ribosome biogenesis</keyword>
<dbReference type="OrthoDB" id="29523at2759"/>
<sequence>MGLAAPRKKSKISHDPNNTNWSRSTTGFGHKILSSQGWTPGSFLGARNAAHAELFTTASASHIRVTIKDDTLGLGARPRRDVLDESTGLDAFRGLLGRLNGKSDAELGIEEKRRENAKLARYAASRWQSVNFISGGYLVQEKADAREFEEPAQIQPDTEKRRTNKSATDGRKGPESPNFVDLKASPISTQGQDNGSCGRQLSDNQASCKKKSKKRKNKERQEDSGFEHTKTETLDRKDESNRDSPTEMPASTLKSLPSRERRPMGRHVFRSRHIAQKKRALLDEKSLNEVRLLPHHMVTYAYWFNLRYLWSSHNLNDPVSS</sequence>
<evidence type="ECO:0000313" key="13">
    <source>
        <dbReference type="Proteomes" id="UP000249789"/>
    </source>
</evidence>
<dbReference type="PROSITE" id="PS50174">
    <property type="entry name" value="G_PATCH"/>
    <property type="match status" value="1"/>
</dbReference>
<feature type="region of interest" description="Disordered" evidence="10">
    <location>
        <begin position="1"/>
        <end position="24"/>
    </location>
</feature>
<dbReference type="GO" id="GO:0005730">
    <property type="term" value="C:nucleolus"/>
    <property type="evidence" value="ECO:0007669"/>
    <property type="project" value="UniProtKB-SubCell"/>
</dbReference>
<evidence type="ECO:0000256" key="10">
    <source>
        <dbReference type="SAM" id="MobiDB-lite"/>
    </source>
</evidence>
<evidence type="ECO:0000256" key="1">
    <source>
        <dbReference type="ARBA" id="ARBA00004604"/>
    </source>
</evidence>
<keyword evidence="13" id="KW-1185">Reference proteome</keyword>
<dbReference type="PANTHER" id="PTHR23149">
    <property type="entry name" value="G PATCH DOMAIN CONTAINING PROTEIN"/>
    <property type="match status" value="1"/>
</dbReference>
<feature type="compositionally biased region" description="Basic residues" evidence="10">
    <location>
        <begin position="1"/>
        <end position="11"/>
    </location>
</feature>
<dbReference type="Proteomes" id="UP000249789">
    <property type="component" value="Unassembled WGS sequence"/>
</dbReference>
<evidence type="ECO:0000256" key="3">
    <source>
        <dbReference type="ARBA" id="ARBA00022552"/>
    </source>
</evidence>
<evidence type="ECO:0000256" key="5">
    <source>
        <dbReference type="ARBA" id="ARBA00038007"/>
    </source>
</evidence>
<comment type="subcellular location">
    <subcellularLocation>
        <location evidence="1">Nucleus</location>
        <location evidence="1">Nucleolus</location>
    </subcellularLocation>
</comment>
<feature type="compositionally biased region" description="Polar residues" evidence="10">
    <location>
        <begin position="15"/>
        <end position="24"/>
    </location>
</feature>
<dbReference type="VEuPathDB" id="FungiDB:BO72DRAFT_381035"/>
<comment type="function">
    <text evidence="9">Involved in rRNA-processing at A0, A1 and A2 sites and negatively regulates telomerase.</text>
</comment>
<dbReference type="GO" id="GO:0003676">
    <property type="term" value="F:nucleic acid binding"/>
    <property type="evidence" value="ECO:0007669"/>
    <property type="project" value="InterPro"/>
</dbReference>
<dbReference type="GeneID" id="63858747"/>
<keyword evidence="3" id="KW-0698">rRNA processing</keyword>
<feature type="region of interest" description="Disordered" evidence="10">
    <location>
        <begin position="147"/>
        <end position="264"/>
    </location>
</feature>
<evidence type="ECO:0000256" key="4">
    <source>
        <dbReference type="ARBA" id="ARBA00023242"/>
    </source>
</evidence>
<organism evidence="12 13">
    <name type="scientific">Aspergillus fijiensis CBS 313.89</name>
    <dbReference type="NCBI Taxonomy" id="1448319"/>
    <lineage>
        <taxon>Eukaryota</taxon>
        <taxon>Fungi</taxon>
        <taxon>Dikarya</taxon>
        <taxon>Ascomycota</taxon>
        <taxon>Pezizomycotina</taxon>
        <taxon>Eurotiomycetes</taxon>
        <taxon>Eurotiomycetidae</taxon>
        <taxon>Eurotiales</taxon>
        <taxon>Aspergillaceae</taxon>
        <taxon>Aspergillus</taxon>
    </lineage>
</organism>
<dbReference type="RefSeq" id="XP_040800003.1">
    <property type="nucleotide sequence ID" value="XM_040941414.1"/>
</dbReference>
<dbReference type="EMBL" id="KZ824652">
    <property type="protein sequence ID" value="RAK75993.1"/>
    <property type="molecule type" value="Genomic_DNA"/>
</dbReference>
<evidence type="ECO:0000256" key="9">
    <source>
        <dbReference type="ARBA" id="ARBA00043878"/>
    </source>
</evidence>
<dbReference type="PANTHER" id="PTHR23149:SF31">
    <property type="entry name" value="PROTEIN PXR1"/>
    <property type="match status" value="1"/>
</dbReference>
<name>A0A8G1VY39_9EURO</name>
<evidence type="ECO:0000256" key="7">
    <source>
        <dbReference type="ARBA" id="ARBA00040376"/>
    </source>
</evidence>
<dbReference type="InterPro" id="IPR050656">
    <property type="entry name" value="PINX1"/>
</dbReference>
<protein>
    <recommendedName>
        <fullName evidence="7">Protein PXR1</fullName>
    </recommendedName>
    <alternativeName>
        <fullName evidence="8">PinX1-related protein 1</fullName>
    </alternativeName>
    <alternativeName>
        <fullName evidence="6">Protein pxr1</fullName>
    </alternativeName>
</protein>
<dbReference type="GO" id="GO:0006364">
    <property type="term" value="P:rRNA processing"/>
    <property type="evidence" value="ECO:0007669"/>
    <property type="project" value="UniProtKB-KW"/>
</dbReference>
<dbReference type="AlphaFoldDB" id="A0A8G1VY39"/>
<evidence type="ECO:0000313" key="12">
    <source>
        <dbReference type="EMBL" id="RAK75993.1"/>
    </source>
</evidence>
<proteinExistence type="inferred from homology"/>
<feature type="compositionally biased region" description="Basic and acidic residues" evidence="10">
    <location>
        <begin position="219"/>
        <end position="245"/>
    </location>
</feature>
<feature type="domain" description="G-patch" evidence="11">
    <location>
        <begin position="25"/>
        <end position="79"/>
    </location>
</feature>
<evidence type="ECO:0000256" key="2">
    <source>
        <dbReference type="ARBA" id="ARBA00022517"/>
    </source>
</evidence>